<dbReference type="SUPFAM" id="SSF48452">
    <property type="entry name" value="TPR-like"/>
    <property type="match status" value="1"/>
</dbReference>
<dbReference type="InterPro" id="IPR019734">
    <property type="entry name" value="TPR_rpt"/>
</dbReference>
<evidence type="ECO:0000313" key="5">
    <source>
        <dbReference type="Proteomes" id="UP000681722"/>
    </source>
</evidence>
<organism evidence="4 5">
    <name type="scientific">Didymodactylos carnosus</name>
    <dbReference type="NCBI Taxonomy" id="1234261"/>
    <lineage>
        <taxon>Eukaryota</taxon>
        <taxon>Metazoa</taxon>
        <taxon>Spiralia</taxon>
        <taxon>Gnathifera</taxon>
        <taxon>Rotifera</taxon>
        <taxon>Eurotatoria</taxon>
        <taxon>Bdelloidea</taxon>
        <taxon>Philodinida</taxon>
        <taxon>Philodinidae</taxon>
        <taxon>Didymodactylos</taxon>
    </lineage>
</organism>
<dbReference type="Pfam" id="PF13424">
    <property type="entry name" value="TPR_12"/>
    <property type="match status" value="1"/>
</dbReference>
<keyword evidence="1" id="KW-0677">Repeat</keyword>
<dbReference type="InterPro" id="IPR011990">
    <property type="entry name" value="TPR-like_helical_dom_sf"/>
</dbReference>
<evidence type="ECO:0000256" key="2">
    <source>
        <dbReference type="ARBA" id="ARBA00022803"/>
    </source>
</evidence>
<comment type="caution">
    <text evidence="4">The sequence shown here is derived from an EMBL/GenBank/DDBJ whole genome shotgun (WGS) entry which is preliminary data.</text>
</comment>
<dbReference type="Gene3D" id="3.90.176.10">
    <property type="entry name" value="Toxin ADP-ribosyltransferase, Chain A, domain 1"/>
    <property type="match status" value="1"/>
</dbReference>
<sequence length="318" mass="36465">MSHKEISRMENSIGDFISMNSFLSTSRNRKQTLSCISSCSDTGTLQPVLFQIDADPRLSRTKPFADISSQSEFQQENEILFMLGSIFRIQSVKYDQINYVWIIQLELSSENNHDLKELFDRMKEDLDDETDILTLGDLLAQMAEYSKAKKYFDKLLTDVSQNDLNLAKCYGWLGTIAYMQDNNVCAVENHQKALNILPLQHPHRAVEHNNIGNICLDDDNLDSALEHYSLSLDIRLRFYGSDHINTATVYNNIGAVYTRKKEYDSALTNLNKAFVRYIYDMGKKKKAVRNFSKSVVLVKSEFFVYSSFGHSTKVTAHL</sequence>
<feature type="repeat" description="TPR" evidence="3">
    <location>
        <begin position="247"/>
        <end position="280"/>
    </location>
</feature>
<dbReference type="SUPFAM" id="SSF56399">
    <property type="entry name" value="ADP-ribosylation"/>
    <property type="match status" value="1"/>
</dbReference>
<keyword evidence="2 3" id="KW-0802">TPR repeat</keyword>
<dbReference type="AlphaFoldDB" id="A0A8S2XQU1"/>
<dbReference type="PANTHER" id="PTHR45641">
    <property type="entry name" value="TETRATRICOPEPTIDE REPEAT PROTEIN (AFU_ORTHOLOGUE AFUA_6G03870)"/>
    <property type="match status" value="1"/>
</dbReference>
<protein>
    <submittedName>
        <fullName evidence="4">Uncharacterized protein</fullName>
    </submittedName>
</protein>
<gene>
    <name evidence="4" type="ORF">SRO942_LOCUS45094</name>
</gene>
<dbReference type="Pfam" id="PF13181">
    <property type="entry name" value="TPR_8"/>
    <property type="match status" value="1"/>
</dbReference>
<accession>A0A8S2XQU1</accession>
<proteinExistence type="predicted"/>
<dbReference type="Gene3D" id="1.25.40.10">
    <property type="entry name" value="Tetratricopeptide repeat domain"/>
    <property type="match status" value="1"/>
</dbReference>
<evidence type="ECO:0000256" key="1">
    <source>
        <dbReference type="ARBA" id="ARBA00022737"/>
    </source>
</evidence>
<dbReference type="SMART" id="SM00028">
    <property type="entry name" value="TPR"/>
    <property type="match status" value="4"/>
</dbReference>
<dbReference type="PROSITE" id="PS51996">
    <property type="entry name" value="TR_MART"/>
    <property type="match status" value="1"/>
</dbReference>
<name>A0A8S2XQU1_9BILA</name>
<evidence type="ECO:0000313" key="4">
    <source>
        <dbReference type="EMBL" id="CAF4506575.1"/>
    </source>
</evidence>
<evidence type="ECO:0000256" key="3">
    <source>
        <dbReference type="PROSITE-ProRule" id="PRU00339"/>
    </source>
</evidence>
<dbReference type="EMBL" id="CAJOBC010107026">
    <property type="protein sequence ID" value="CAF4506575.1"/>
    <property type="molecule type" value="Genomic_DNA"/>
</dbReference>
<dbReference type="PANTHER" id="PTHR45641:SF1">
    <property type="entry name" value="AAA+ ATPASE DOMAIN-CONTAINING PROTEIN"/>
    <property type="match status" value="1"/>
</dbReference>
<dbReference type="Proteomes" id="UP000681722">
    <property type="component" value="Unassembled WGS sequence"/>
</dbReference>
<reference evidence="4" key="1">
    <citation type="submission" date="2021-02" db="EMBL/GenBank/DDBJ databases">
        <authorList>
            <person name="Nowell W R."/>
        </authorList>
    </citation>
    <scope>NUCLEOTIDE SEQUENCE</scope>
</reference>
<dbReference type="PROSITE" id="PS50005">
    <property type="entry name" value="TPR"/>
    <property type="match status" value="1"/>
</dbReference>